<comment type="subcellular location">
    <subcellularLocation>
        <location evidence="1">Membrane</location>
        <topology evidence="1">Multi-pass membrane protein</topology>
    </subcellularLocation>
</comment>
<evidence type="ECO:0000259" key="6">
    <source>
        <dbReference type="PROSITE" id="PS50801"/>
    </source>
</evidence>
<feature type="domain" description="STAS" evidence="6">
    <location>
        <begin position="442"/>
        <end position="558"/>
    </location>
</feature>
<feature type="transmembrane region" description="Helical" evidence="5">
    <location>
        <begin position="387"/>
        <end position="417"/>
    </location>
</feature>
<name>A0A4P7IEY2_9ACTN</name>
<feature type="transmembrane region" description="Helical" evidence="5">
    <location>
        <begin position="139"/>
        <end position="161"/>
    </location>
</feature>
<protein>
    <submittedName>
        <fullName evidence="7">Sulfate permease</fullName>
    </submittedName>
</protein>
<keyword evidence="8" id="KW-1185">Reference proteome</keyword>
<dbReference type="RefSeq" id="WP_135267312.1">
    <property type="nucleotide sequence ID" value="NZ_CP038436.1"/>
</dbReference>
<reference evidence="7 8" key="1">
    <citation type="submission" date="2019-03" db="EMBL/GenBank/DDBJ databases">
        <title>Three New Species of Nocardioides, Nocardioides euryhalodurans sp. nov., Nocardioides seonyuensis sp. nov. and Nocardioides eburneoflavus sp. nov. Iolated from Soil.</title>
        <authorList>
            <person name="Roh S.G."/>
            <person name="Lee C."/>
            <person name="Kim M.-K."/>
            <person name="Kim S.B."/>
        </authorList>
    </citation>
    <scope>NUCLEOTIDE SEQUENCE [LARGE SCALE GENOMIC DNA]</scope>
    <source>
        <strain evidence="7 8">MMS17-SY207-3</strain>
    </source>
</reference>
<keyword evidence="2 5" id="KW-0812">Transmembrane</keyword>
<dbReference type="NCBIfam" id="TIGR00815">
    <property type="entry name" value="sulP"/>
    <property type="match status" value="1"/>
</dbReference>
<dbReference type="KEGG" id="nsn:EXE58_07530"/>
<feature type="transmembrane region" description="Helical" evidence="5">
    <location>
        <begin position="356"/>
        <end position="375"/>
    </location>
</feature>
<evidence type="ECO:0000256" key="5">
    <source>
        <dbReference type="SAM" id="Phobius"/>
    </source>
</evidence>
<feature type="transmembrane region" description="Helical" evidence="5">
    <location>
        <begin position="56"/>
        <end position="74"/>
    </location>
</feature>
<dbReference type="OrthoDB" id="9769739at2"/>
<keyword evidence="4 5" id="KW-0472">Membrane</keyword>
<evidence type="ECO:0000256" key="3">
    <source>
        <dbReference type="ARBA" id="ARBA00022989"/>
    </source>
</evidence>
<evidence type="ECO:0000256" key="1">
    <source>
        <dbReference type="ARBA" id="ARBA00004141"/>
    </source>
</evidence>
<feature type="transmembrane region" description="Helical" evidence="5">
    <location>
        <begin position="330"/>
        <end position="350"/>
    </location>
</feature>
<dbReference type="GO" id="GO:0016020">
    <property type="term" value="C:membrane"/>
    <property type="evidence" value="ECO:0007669"/>
    <property type="project" value="UniProtKB-SubCell"/>
</dbReference>
<feature type="transmembrane region" description="Helical" evidence="5">
    <location>
        <begin position="254"/>
        <end position="274"/>
    </location>
</feature>
<dbReference type="SUPFAM" id="SSF52091">
    <property type="entry name" value="SpoIIaa-like"/>
    <property type="match status" value="1"/>
</dbReference>
<dbReference type="PROSITE" id="PS50801">
    <property type="entry name" value="STAS"/>
    <property type="match status" value="1"/>
</dbReference>
<feature type="transmembrane region" description="Helical" evidence="5">
    <location>
        <begin position="181"/>
        <end position="200"/>
    </location>
</feature>
<dbReference type="Pfam" id="PF00916">
    <property type="entry name" value="Sulfate_transp"/>
    <property type="match status" value="1"/>
</dbReference>
<feature type="transmembrane region" description="Helical" evidence="5">
    <location>
        <begin position="104"/>
        <end position="127"/>
    </location>
</feature>
<feature type="transmembrane region" description="Helical" evidence="5">
    <location>
        <begin position="212"/>
        <end position="234"/>
    </location>
</feature>
<dbReference type="CDD" id="cd07042">
    <property type="entry name" value="STAS_SulP_like_sulfate_transporter"/>
    <property type="match status" value="1"/>
</dbReference>
<dbReference type="PANTHER" id="PTHR11814">
    <property type="entry name" value="SULFATE TRANSPORTER"/>
    <property type="match status" value="1"/>
</dbReference>
<dbReference type="EMBL" id="CP038436">
    <property type="protein sequence ID" value="QBX55320.1"/>
    <property type="molecule type" value="Genomic_DNA"/>
</dbReference>
<sequence length="561" mass="58043">MSATTRLAALLPGVGVLRGYERSWLRPDLVAGLTVGAMLIPQSMAYAELAGMPPEYGFYAVVAPLVIYAVVGTSRHLGVGPEPGTAILAATGVGALAAGDGSRYVTLMAALALLVGALGVLGAAARLGFIASVLSKPVLVGYITGVGLTLLSSQISAFTGAPIAADRFFPRVAELAREVGAVDPVTLGLGGATLALIMVVRWRSPAVPGSLIGVAAATLLVWALPGAEPVVAVVGDIPEGLPTPALPHVTLDDFVALLPVAAGILLVGFTDNVLTARSIAARHGYRIDPNQELLALGLTNLGAGVSQGFPVSSSASRTAVPAALGSRTQLVSLVAAALVVATLVVLSPVLGQIPRTALAAVIIAAALSIIDVPGYRSLWRVSRQEALLAAVAALGVIVFDVLVGVLVAVTLSVLVALGRIARPHDAVLGDLPGLDGWVEVDAYPEATAEPGLLVYRFDAPLFFLNADRFRARVEEVLESNPGREEWLVLDFEGIGSLDATALDALADFVERLQHLGLHRVSVARAHVDVVRRLRAAELLEPEGALHSYPTINAAVRAYRER</sequence>
<dbReference type="Pfam" id="PF01740">
    <property type="entry name" value="STAS"/>
    <property type="match status" value="1"/>
</dbReference>
<evidence type="ECO:0000256" key="2">
    <source>
        <dbReference type="ARBA" id="ARBA00022692"/>
    </source>
</evidence>
<dbReference type="Gene3D" id="3.30.750.24">
    <property type="entry name" value="STAS domain"/>
    <property type="match status" value="1"/>
</dbReference>
<dbReference type="InterPro" id="IPR002645">
    <property type="entry name" value="STAS_dom"/>
</dbReference>
<organism evidence="7 8">
    <name type="scientific">Nocardioides seonyuensis</name>
    <dbReference type="NCBI Taxonomy" id="2518371"/>
    <lineage>
        <taxon>Bacteria</taxon>
        <taxon>Bacillati</taxon>
        <taxon>Actinomycetota</taxon>
        <taxon>Actinomycetes</taxon>
        <taxon>Propionibacteriales</taxon>
        <taxon>Nocardioidaceae</taxon>
        <taxon>Nocardioides</taxon>
    </lineage>
</organism>
<keyword evidence="3 5" id="KW-1133">Transmembrane helix</keyword>
<dbReference type="AlphaFoldDB" id="A0A4P7IEY2"/>
<dbReference type="InterPro" id="IPR001902">
    <property type="entry name" value="SLC26A/SulP_fam"/>
</dbReference>
<proteinExistence type="predicted"/>
<evidence type="ECO:0000313" key="7">
    <source>
        <dbReference type="EMBL" id="QBX55320.1"/>
    </source>
</evidence>
<dbReference type="Proteomes" id="UP000294853">
    <property type="component" value="Chromosome"/>
</dbReference>
<dbReference type="GO" id="GO:0055085">
    <property type="term" value="P:transmembrane transport"/>
    <property type="evidence" value="ECO:0007669"/>
    <property type="project" value="InterPro"/>
</dbReference>
<dbReference type="InterPro" id="IPR036513">
    <property type="entry name" value="STAS_dom_sf"/>
</dbReference>
<dbReference type="InterPro" id="IPR011547">
    <property type="entry name" value="SLC26A/SulP_dom"/>
</dbReference>
<evidence type="ECO:0000256" key="4">
    <source>
        <dbReference type="ARBA" id="ARBA00023136"/>
    </source>
</evidence>
<accession>A0A4P7IEY2</accession>
<evidence type="ECO:0000313" key="8">
    <source>
        <dbReference type="Proteomes" id="UP000294853"/>
    </source>
</evidence>
<gene>
    <name evidence="7" type="primary">sulP</name>
    <name evidence="7" type="ORF">EXE58_07530</name>
</gene>